<dbReference type="AlphaFoldDB" id="A0A8F5BM87"/>
<organism evidence="2 3">
    <name type="scientific">Saccharolobus shibatae (strain ATCC 51178 / DSM 5389 / JCM 8931 / NBRC 15437 / B12)</name>
    <name type="common">Sulfolobus shibatae</name>
    <dbReference type="NCBI Taxonomy" id="523848"/>
    <lineage>
        <taxon>Archaea</taxon>
        <taxon>Thermoproteota</taxon>
        <taxon>Thermoprotei</taxon>
        <taxon>Sulfolobales</taxon>
        <taxon>Sulfolobaceae</taxon>
        <taxon>Saccharolobus</taxon>
    </lineage>
</organism>
<dbReference type="EMBL" id="CP077717">
    <property type="protein sequence ID" value="QXJ27789.1"/>
    <property type="molecule type" value="Genomic_DNA"/>
</dbReference>
<keyword evidence="1" id="KW-0472">Membrane</keyword>
<name>A0A8F5BM87_SACSH</name>
<gene>
    <name evidence="2" type="ORF">J5U23_00656</name>
</gene>
<keyword evidence="1" id="KW-0812">Transmembrane</keyword>
<dbReference type="Proteomes" id="UP000694018">
    <property type="component" value="Chromosome"/>
</dbReference>
<feature type="transmembrane region" description="Helical" evidence="1">
    <location>
        <begin position="5"/>
        <end position="24"/>
    </location>
</feature>
<accession>A0A8F5BM87</accession>
<evidence type="ECO:0000256" key="1">
    <source>
        <dbReference type="SAM" id="Phobius"/>
    </source>
</evidence>
<protein>
    <submittedName>
        <fullName evidence="2">Uncharacterized protein</fullName>
    </submittedName>
</protein>
<keyword evidence="1" id="KW-1133">Transmembrane helix</keyword>
<dbReference type="GeneID" id="65562258"/>
<evidence type="ECO:0000313" key="3">
    <source>
        <dbReference type="Proteomes" id="UP000694018"/>
    </source>
</evidence>
<dbReference type="RefSeq" id="WP_218259465.1">
    <property type="nucleotide sequence ID" value="NZ_CP077717.1"/>
</dbReference>
<evidence type="ECO:0000313" key="2">
    <source>
        <dbReference type="EMBL" id="QXJ27789.1"/>
    </source>
</evidence>
<proteinExistence type="predicted"/>
<dbReference type="KEGG" id="sshi:J5U23_00656"/>
<sequence length="264" mass="29208">MKLHIILIAVIAVILIVSGIVILVHNVSQQQTNLTKVVFPDQNQISSILGNGWNITGLFEENYSSAVNQQYPGGTALFQEYIQKGNQTITLSVIQLNSSTTTLKGVKVGKYLVSANITGNSSKFDLSSIENLEIETLKSGNGLKPELNQLLFPANSSVSLLEFGNAITKNYTLYFETIMYNNSYISIDLANSSNISSLFTYLLRSTGQNVTVSTINGMKYFNLSFVSQYGSVYYFVGIKDNYLIFMQSQMPQAFQFFVGISNKV</sequence>
<reference evidence="2" key="1">
    <citation type="journal article" date="2021" name="Environ. Microbiol.">
        <title>New insights into the diversity and evolution of the archaeal mobilome from three complete genomes of Saccharolobus shibatae.</title>
        <authorList>
            <person name="Medvedeva S."/>
            <person name="Brandt D."/>
            <person name="Cvirkaite-Krupovic V."/>
            <person name="Liu Y."/>
            <person name="Severinov K."/>
            <person name="Ishino S."/>
            <person name="Ishino Y."/>
            <person name="Prangishvili D."/>
            <person name="Kalinowski J."/>
            <person name="Krupovic M."/>
        </authorList>
    </citation>
    <scope>NUCLEOTIDE SEQUENCE</scope>
    <source>
        <strain evidence="2">B12</strain>
    </source>
</reference>
<dbReference type="OrthoDB" id="36865at2157"/>